<evidence type="ECO:0000256" key="4">
    <source>
        <dbReference type="ARBA" id="ARBA00011881"/>
    </source>
</evidence>
<dbReference type="EMBL" id="JANTQA010000075">
    <property type="protein sequence ID" value="KAJ3424070.1"/>
    <property type="molecule type" value="Genomic_DNA"/>
</dbReference>
<dbReference type="Gene3D" id="3.90.1150.10">
    <property type="entry name" value="Aspartate Aminotransferase, domain 1"/>
    <property type="match status" value="1"/>
</dbReference>
<evidence type="ECO:0000256" key="5">
    <source>
        <dbReference type="ARBA" id="ARBA00013049"/>
    </source>
</evidence>
<comment type="subunit">
    <text evidence="4">Homotetramer.</text>
</comment>
<comment type="cofactor">
    <cofactor evidence="1">
        <name>pyridoxal 5'-phosphate</name>
        <dbReference type="ChEBI" id="CHEBI:597326"/>
    </cofactor>
</comment>
<dbReference type="Gene3D" id="3.40.640.10">
    <property type="entry name" value="Type I PLP-dependent aspartate aminotransferase-like (Major domain)"/>
    <property type="match status" value="1"/>
</dbReference>
<dbReference type="InterPro" id="IPR005814">
    <property type="entry name" value="Aminotrans_3"/>
</dbReference>
<dbReference type="Pfam" id="PF00202">
    <property type="entry name" value="Aminotran_3"/>
    <property type="match status" value="1"/>
</dbReference>
<dbReference type="Proteomes" id="UP001146793">
    <property type="component" value="Unassembled WGS sequence"/>
</dbReference>
<evidence type="ECO:0000256" key="11">
    <source>
        <dbReference type="RuleBase" id="RU003560"/>
    </source>
</evidence>
<dbReference type="PROSITE" id="PS00600">
    <property type="entry name" value="AA_TRANSFER_CLASS_3"/>
    <property type="match status" value="1"/>
</dbReference>
<evidence type="ECO:0000256" key="1">
    <source>
        <dbReference type="ARBA" id="ARBA00001933"/>
    </source>
</evidence>
<dbReference type="GO" id="GO:0009436">
    <property type="term" value="P:glyoxylate catabolic process"/>
    <property type="evidence" value="ECO:0007669"/>
    <property type="project" value="TreeGrafter"/>
</dbReference>
<evidence type="ECO:0000256" key="3">
    <source>
        <dbReference type="ARBA" id="ARBA00008954"/>
    </source>
</evidence>
<dbReference type="InterPro" id="IPR015424">
    <property type="entry name" value="PyrdxlP-dep_Trfase"/>
</dbReference>
<comment type="subcellular location">
    <subcellularLocation>
        <location evidence="2">Mitochondrion</location>
    </subcellularLocation>
</comment>
<proteinExistence type="inferred from homology"/>
<sequence>MLTHFAKKTTKTISPNILGSLKRNLRPLPPFDFKPAPYHGPSKEQVLKDRQAHVHPSILLYYEKPIMIVQGQMQYLFDEKGKRYLDGIAGIVTVSVGHSHPRVIEAAKKQLEKLAHTTTIYLHPNITEYCKLLASKLPKKLSHIYLVNSGSEANELATQMSRLYTGNYDMVALRNCYHGMGTAMGLTAHSTWKQPVPHGFGIKHALNPDLYQGAFREDDPKAVEKYLNHLKHLILTGTAGQVAGFIAEPIQGVGGAVVMPKGYLKNAYEIIRSHGGVCISDEVQTGFGRTGESYWGFQKDDPDLVPDIVTMAKGIGNGQPMGAVATTKEIAESMGGGIHFNTFGGNPVSCAIGQAVLEAIEEDGLQENCRVTGSYLIKELERLQKKHDIIGQVRGKGLMVGLELVKDRKTREPATVETKKVAELMKDNGVLIAKGGLFGNVLRIKPPMCFNKLDVDFLIDVLDYSLSKI</sequence>
<accession>A0AAV7Y5E4</accession>
<dbReference type="GO" id="GO:0005739">
    <property type="term" value="C:mitochondrion"/>
    <property type="evidence" value="ECO:0007669"/>
    <property type="project" value="UniProtKB-SubCell"/>
</dbReference>
<dbReference type="PANTHER" id="PTHR45688:SF3">
    <property type="entry name" value="ALANINE--GLYOXYLATE AMINOTRANSFERASE 2, MITOCHONDRIAL"/>
    <property type="match status" value="1"/>
</dbReference>
<dbReference type="GO" id="GO:0008453">
    <property type="term" value="F:alanine-glyoxylate transaminase activity"/>
    <property type="evidence" value="ECO:0007669"/>
    <property type="project" value="UniProtKB-EC"/>
</dbReference>
<evidence type="ECO:0000313" key="12">
    <source>
        <dbReference type="EMBL" id="KAJ3424070.1"/>
    </source>
</evidence>
<keyword evidence="8 11" id="KW-0663">Pyridoxal phosphate</keyword>
<dbReference type="PANTHER" id="PTHR45688">
    <property type="match status" value="1"/>
</dbReference>
<name>A0AAV7Y5E4_9EUKA</name>
<evidence type="ECO:0000256" key="7">
    <source>
        <dbReference type="ARBA" id="ARBA00022679"/>
    </source>
</evidence>
<evidence type="ECO:0000256" key="10">
    <source>
        <dbReference type="ARBA" id="ARBA00023128"/>
    </source>
</evidence>
<dbReference type="SUPFAM" id="SSF53383">
    <property type="entry name" value="PLP-dependent transferases"/>
    <property type="match status" value="1"/>
</dbReference>
<dbReference type="InterPro" id="IPR049704">
    <property type="entry name" value="Aminotrans_3_PPA_site"/>
</dbReference>
<dbReference type="EC" id="2.6.1.44" evidence="5"/>
<protein>
    <recommendedName>
        <fullName evidence="5">alanine--glyoxylate transaminase</fullName>
        <ecNumber evidence="5">2.6.1.44</ecNumber>
    </recommendedName>
</protein>
<dbReference type="PIRSF" id="PIRSF000521">
    <property type="entry name" value="Transaminase_4ab_Lys_Orn"/>
    <property type="match status" value="1"/>
</dbReference>
<reference evidence="12" key="1">
    <citation type="submission" date="2022-08" db="EMBL/GenBank/DDBJ databases">
        <title>Novel sulphate-reducing endosymbionts in the free-living metamonad Anaeramoeba.</title>
        <authorList>
            <person name="Jerlstrom-Hultqvist J."/>
            <person name="Cepicka I."/>
            <person name="Gallot-Lavallee L."/>
            <person name="Salas-Leiva D."/>
            <person name="Curtis B.A."/>
            <person name="Zahonova K."/>
            <person name="Pipaliya S."/>
            <person name="Dacks J."/>
            <person name="Roger A.J."/>
        </authorList>
    </citation>
    <scope>NUCLEOTIDE SEQUENCE</scope>
    <source>
        <strain evidence="12">Busselton2</strain>
    </source>
</reference>
<evidence type="ECO:0000256" key="9">
    <source>
        <dbReference type="ARBA" id="ARBA00022946"/>
    </source>
</evidence>
<keyword evidence="6 12" id="KW-0032">Aminotransferase</keyword>
<evidence type="ECO:0000256" key="2">
    <source>
        <dbReference type="ARBA" id="ARBA00004173"/>
    </source>
</evidence>
<gene>
    <name evidence="12" type="ORF">M0812_29702</name>
</gene>
<evidence type="ECO:0000256" key="6">
    <source>
        <dbReference type="ARBA" id="ARBA00022576"/>
    </source>
</evidence>
<dbReference type="FunFam" id="3.40.640.10:FF:000004">
    <property type="entry name" value="Acetylornithine aminotransferase"/>
    <property type="match status" value="1"/>
</dbReference>
<dbReference type="AlphaFoldDB" id="A0AAV7Y5E4"/>
<dbReference type="GO" id="GO:0030170">
    <property type="term" value="F:pyridoxal phosphate binding"/>
    <property type="evidence" value="ECO:0007669"/>
    <property type="project" value="InterPro"/>
</dbReference>
<dbReference type="CDD" id="cd00610">
    <property type="entry name" value="OAT_like"/>
    <property type="match status" value="1"/>
</dbReference>
<dbReference type="InterPro" id="IPR015422">
    <property type="entry name" value="PyrdxlP-dep_Trfase_small"/>
</dbReference>
<keyword evidence="10" id="KW-0496">Mitochondrion</keyword>
<organism evidence="12 13">
    <name type="scientific">Anaeramoeba flamelloides</name>
    <dbReference type="NCBI Taxonomy" id="1746091"/>
    <lineage>
        <taxon>Eukaryota</taxon>
        <taxon>Metamonada</taxon>
        <taxon>Anaeramoebidae</taxon>
        <taxon>Anaeramoeba</taxon>
    </lineage>
</organism>
<dbReference type="GO" id="GO:0019481">
    <property type="term" value="P:L-alanine catabolic process, by transamination"/>
    <property type="evidence" value="ECO:0007669"/>
    <property type="project" value="TreeGrafter"/>
</dbReference>
<evidence type="ECO:0000313" key="13">
    <source>
        <dbReference type="Proteomes" id="UP001146793"/>
    </source>
</evidence>
<keyword evidence="7" id="KW-0808">Transferase</keyword>
<comment type="caution">
    <text evidence="12">The sequence shown here is derived from an EMBL/GenBank/DDBJ whole genome shotgun (WGS) entry which is preliminary data.</text>
</comment>
<keyword evidence="9" id="KW-0809">Transit peptide</keyword>
<comment type="similarity">
    <text evidence="3 11">Belongs to the class-III pyridoxal-phosphate-dependent aminotransferase family.</text>
</comment>
<evidence type="ECO:0000256" key="8">
    <source>
        <dbReference type="ARBA" id="ARBA00022898"/>
    </source>
</evidence>
<dbReference type="InterPro" id="IPR015421">
    <property type="entry name" value="PyrdxlP-dep_Trfase_major"/>
</dbReference>